<organism evidence="2 3">
    <name type="scientific">Oceanibaculum pacificum</name>
    <dbReference type="NCBI Taxonomy" id="580166"/>
    <lineage>
        <taxon>Bacteria</taxon>
        <taxon>Pseudomonadati</taxon>
        <taxon>Pseudomonadota</taxon>
        <taxon>Alphaproteobacteria</taxon>
        <taxon>Rhodospirillales</taxon>
        <taxon>Oceanibaculaceae</taxon>
        <taxon>Oceanibaculum</taxon>
    </lineage>
</organism>
<keyword evidence="1" id="KW-0812">Transmembrane</keyword>
<evidence type="ECO:0000313" key="3">
    <source>
        <dbReference type="Proteomes" id="UP000076400"/>
    </source>
</evidence>
<dbReference type="Proteomes" id="UP000076400">
    <property type="component" value="Unassembled WGS sequence"/>
</dbReference>
<keyword evidence="1" id="KW-0472">Membrane</keyword>
<evidence type="ECO:0000313" key="2">
    <source>
        <dbReference type="EMBL" id="KZD01349.1"/>
    </source>
</evidence>
<protein>
    <submittedName>
        <fullName evidence="2">Uncharacterized protein</fullName>
    </submittedName>
</protein>
<accession>A0A154VJ01</accession>
<dbReference type="AlphaFoldDB" id="A0A154VJ01"/>
<dbReference type="RefSeq" id="WP_067559710.1">
    <property type="nucleotide sequence ID" value="NZ_LPXN01000157.1"/>
</dbReference>
<gene>
    <name evidence="2" type="ORF">AUP43_13875</name>
</gene>
<keyword evidence="1" id="KW-1133">Transmembrane helix</keyword>
<feature type="transmembrane region" description="Helical" evidence="1">
    <location>
        <begin position="88"/>
        <end position="109"/>
    </location>
</feature>
<name>A0A154VJ01_9PROT</name>
<sequence>MRRATAFALFAIGTTMIAVSFDVPLSLKTGAALLTIMAVILGYFSLVAPSTDYRKTETWMLLDKQYPLPADRLQRIIGETLRDIYRRYARYSVGSAVLLWLMSLAIGGLR</sequence>
<reference evidence="2 3" key="1">
    <citation type="submission" date="2015-12" db="EMBL/GenBank/DDBJ databases">
        <title>Genome sequence of Oceanibaculum pacificum MCCC 1A02656.</title>
        <authorList>
            <person name="Lu L."/>
            <person name="Lai Q."/>
            <person name="Shao Z."/>
            <person name="Qian P."/>
        </authorList>
    </citation>
    <scope>NUCLEOTIDE SEQUENCE [LARGE SCALE GENOMIC DNA]</scope>
    <source>
        <strain evidence="2 3">MCCC 1A02656</strain>
    </source>
</reference>
<feature type="transmembrane region" description="Helical" evidence="1">
    <location>
        <begin position="30"/>
        <end position="48"/>
    </location>
</feature>
<proteinExistence type="predicted"/>
<dbReference type="EMBL" id="LPXN01000157">
    <property type="protein sequence ID" value="KZD01349.1"/>
    <property type="molecule type" value="Genomic_DNA"/>
</dbReference>
<evidence type="ECO:0000256" key="1">
    <source>
        <dbReference type="SAM" id="Phobius"/>
    </source>
</evidence>
<keyword evidence="3" id="KW-1185">Reference proteome</keyword>
<comment type="caution">
    <text evidence="2">The sequence shown here is derived from an EMBL/GenBank/DDBJ whole genome shotgun (WGS) entry which is preliminary data.</text>
</comment>
<dbReference type="OrthoDB" id="7861438at2"/>